<reference evidence="4 5" key="1">
    <citation type="submission" date="2013-02" db="EMBL/GenBank/DDBJ databases">
        <title>Genome sequence of Clostridium saccharoperbutylacetonicum N1-4(HMT).</title>
        <authorList>
            <person name="Poehlein A."/>
            <person name="Daniel R."/>
        </authorList>
    </citation>
    <scope>NUCLEOTIDE SEQUENCE [LARGE SCALE GENOMIC DNA]</scope>
    <source>
        <strain evidence="5">N1-4(HMT)</strain>
    </source>
</reference>
<keyword evidence="5" id="KW-1185">Reference proteome</keyword>
<dbReference type="InterPro" id="IPR001647">
    <property type="entry name" value="HTH_TetR"/>
</dbReference>
<dbReference type="OrthoDB" id="9810250at2"/>
<gene>
    <name evidence="4" type="ORF">Cspa_c06760</name>
</gene>
<dbReference type="GO" id="GO:0003677">
    <property type="term" value="F:DNA binding"/>
    <property type="evidence" value="ECO:0007669"/>
    <property type="project" value="UniProtKB-UniRule"/>
</dbReference>
<dbReference type="InterPro" id="IPR009057">
    <property type="entry name" value="Homeodomain-like_sf"/>
</dbReference>
<organism evidence="4 5">
    <name type="scientific">Clostridium saccharoperbutylacetonicum N1-4(HMT)</name>
    <dbReference type="NCBI Taxonomy" id="931276"/>
    <lineage>
        <taxon>Bacteria</taxon>
        <taxon>Bacillati</taxon>
        <taxon>Bacillota</taxon>
        <taxon>Clostridia</taxon>
        <taxon>Eubacteriales</taxon>
        <taxon>Clostridiaceae</taxon>
        <taxon>Clostridium</taxon>
    </lineage>
</organism>
<dbReference type="InterPro" id="IPR050624">
    <property type="entry name" value="HTH-type_Tx_Regulator"/>
</dbReference>
<feature type="domain" description="HTH tetR-type" evidence="3">
    <location>
        <begin position="10"/>
        <end position="70"/>
    </location>
</feature>
<dbReference type="Proteomes" id="UP000011728">
    <property type="component" value="Chromosome"/>
</dbReference>
<dbReference type="Pfam" id="PF14278">
    <property type="entry name" value="TetR_C_8"/>
    <property type="match status" value="1"/>
</dbReference>
<dbReference type="PATRIC" id="fig|931276.5.peg.633"/>
<dbReference type="RefSeq" id="WP_015390787.1">
    <property type="nucleotide sequence ID" value="NC_020291.1"/>
</dbReference>
<dbReference type="AlphaFoldDB" id="M1MHS1"/>
<dbReference type="STRING" id="36745.CLSAP_07210"/>
<dbReference type="HOGENOM" id="CLU_087539_3_2_9"/>
<sequence length="191" mass="22371">MKDKYDLRIIRTYKSLTEAFLQLMSEKHFEDITVNELCKKAMIRRTTFYKHFADKYEFFRFFVCQLQTDFDAINPASADYIASYSFYISIIHHILNFLREHEQFVHMVLGSNLLSTLLDILSEQIIFDITDKIKIGIKKGIAVPASPEIVASFFTGAIIHTIGWWLMQKKKISEEKLIQEVEKILYSIAIT</sequence>
<dbReference type="KEGG" id="csr:Cspa_c06760"/>
<dbReference type="PANTHER" id="PTHR43479:SF7">
    <property type="entry name" value="TETR-FAMILY TRANSCRIPTIONAL REGULATOR"/>
    <property type="match status" value="1"/>
</dbReference>
<dbReference type="Pfam" id="PF00440">
    <property type="entry name" value="TetR_N"/>
    <property type="match status" value="1"/>
</dbReference>
<name>M1MHS1_9CLOT</name>
<evidence type="ECO:0000259" key="3">
    <source>
        <dbReference type="PROSITE" id="PS50977"/>
    </source>
</evidence>
<evidence type="ECO:0000256" key="2">
    <source>
        <dbReference type="PROSITE-ProRule" id="PRU00335"/>
    </source>
</evidence>
<feature type="DNA-binding region" description="H-T-H motif" evidence="2">
    <location>
        <begin position="33"/>
        <end position="52"/>
    </location>
</feature>
<dbReference type="PANTHER" id="PTHR43479">
    <property type="entry name" value="ACREF/ENVCD OPERON REPRESSOR-RELATED"/>
    <property type="match status" value="1"/>
</dbReference>
<keyword evidence="1 2" id="KW-0238">DNA-binding</keyword>
<accession>M1MHS1</accession>
<proteinExistence type="predicted"/>
<dbReference type="eggNOG" id="COG1309">
    <property type="taxonomic scope" value="Bacteria"/>
</dbReference>
<dbReference type="SUPFAM" id="SSF46689">
    <property type="entry name" value="Homeodomain-like"/>
    <property type="match status" value="1"/>
</dbReference>
<protein>
    <submittedName>
        <fullName evidence="4">Transcriptional regulator, TetR family</fullName>
    </submittedName>
</protein>
<dbReference type="InterPro" id="IPR036271">
    <property type="entry name" value="Tet_transcr_reg_TetR-rel_C_sf"/>
</dbReference>
<dbReference type="PROSITE" id="PS50977">
    <property type="entry name" value="HTH_TETR_2"/>
    <property type="match status" value="1"/>
</dbReference>
<dbReference type="EMBL" id="CP004121">
    <property type="protein sequence ID" value="AGF54461.1"/>
    <property type="molecule type" value="Genomic_DNA"/>
</dbReference>
<dbReference type="Gene3D" id="1.10.357.10">
    <property type="entry name" value="Tetracycline Repressor, domain 2"/>
    <property type="match status" value="1"/>
</dbReference>
<dbReference type="InterPro" id="IPR039532">
    <property type="entry name" value="TetR_C_Firmicutes"/>
</dbReference>
<evidence type="ECO:0000313" key="4">
    <source>
        <dbReference type="EMBL" id="AGF54461.1"/>
    </source>
</evidence>
<dbReference type="SUPFAM" id="SSF48498">
    <property type="entry name" value="Tetracyclin repressor-like, C-terminal domain"/>
    <property type="match status" value="1"/>
</dbReference>
<evidence type="ECO:0000256" key="1">
    <source>
        <dbReference type="ARBA" id="ARBA00023125"/>
    </source>
</evidence>
<evidence type="ECO:0000313" key="5">
    <source>
        <dbReference type="Proteomes" id="UP000011728"/>
    </source>
</evidence>